<dbReference type="OrthoDB" id="5082906at2759"/>
<feature type="region of interest" description="Disordered" evidence="2">
    <location>
        <begin position="314"/>
        <end position="335"/>
    </location>
</feature>
<dbReference type="PANTHER" id="PTHR10642:SF25">
    <property type="entry name" value="RNASE H TYPE-1 DOMAIN-CONTAINING PROTEIN"/>
    <property type="match status" value="1"/>
</dbReference>
<dbReference type="InterPro" id="IPR002156">
    <property type="entry name" value="RNaseH_domain"/>
</dbReference>
<dbReference type="AlphaFoldDB" id="A0A8H5PI63"/>
<proteinExistence type="inferred from homology"/>
<sequence>MAARNDNRAAQTRPRQDTSPLDQLSGILERKFDVQPDRLEKRQANVVPPWWIPPFVYINESAEGAIDEHDATGPSTTCIYTDGSGIDGHVGAAAVAPFLQMDGINPKRTQYMGTSDTSTVYAAELMGLRLALQLALDIESTNTGPNKYIIFTDDQAALQAIQNPRGPPGQYILIEVIHLDELRSQGVEIQFRWIPAHVGVSGNEAADQAAKEAARSNLNPSTEPETRTGLEVLRTLTATTKTTIRRTMMHEWKLSWGKAKHGRELFKLGVRPGKDTLAIPYTAAHTERSAQSSHRCAQAKLVCGRISTESTEQTLRSARADTGDKQHDTSCLSAGTGSMNDTKCGQAKLLA</sequence>
<accession>A0A8H5PI63</accession>
<name>A0A8H5PI63_9HYPO</name>
<evidence type="ECO:0000256" key="1">
    <source>
        <dbReference type="ARBA" id="ARBA00005300"/>
    </source>
</evidence>
<evidence type="ECO:0000313" key="5">
    <source>
        <dbReference type="Proteomes" id="UP000546213"/>
    </source>
</evidence>
<dbReference type="Proteomes" id="UP000546213">
    <property type="component" value="Unassembled WGS sequence"/>
</dbReference>
<dbReference type="GO" id="GO:0043137">
    <property type="term" value="P:DNA replication, removal of RNA primer"/>
    <property type="evidence" value="ECO:0007669"/>
    <property type="project" value="TreeGrafter"/>
</dbReference>
<feature type="region of interest" description="Disordered" evidence="2">
    <location>
        <begin position="1"/>
        <end position="27"/>
    </location>
</feature>
<dbReference type="CDD" id="cd09276">
    <property type="entry name" value="Rnase_HI_RT_non_LTR"/>
    <property type="match status" value="1"/>
</dbReference>
<evidence type="ECO:0000313" key="4">
    <source>
        <dbReference type="EMBL" id="KAF5597252.1"/>
    </source>
</evidence>
<gene>
    <name evidence="4" type="ORF">FPCIR_3679</name>
</gene>
<feature type="domain" description="RNase H type-1" evidence="3">
    <location>
        <begin position="73"/>
        <end position="215"/>
    </location>
</feature>
<evidence type="ECO:0000259" key="3">
    <source>
        <dbReference type="PROSITE" id="PS50879"/>
    </source>
</evidence>
<feature type="region of interest" description="Disordered" evidence="2">
    <location>
        <begin position="207"/>
        <end position="226"/>
    </location>
</feature>
<organism evidence="4 5">
    <name type="scientific">Fusarium pseudocircinatum</name>
    <dbReference type="NCBI Taxonomy" id="56676"/>
    <lineage>
        <taxon>Eukaryota</taxon>
        <taxon>Fungi</taxon>
        <taxon>Dikarya</taxon>
        <taxon>Ascomycota</taxon>
        <taxon>Pezizomycotina</taxon>
        <taxon>Sordariomycetes</taxon>
        <taxon>Hypocreomycetidae</taxon>
        <taxon>Hypocreales</taxon>
        <taxon>Nectriaceae</taxon>
        <taxon>Fusarium</taxon>
        <taxon>Fusarium fujikuroi species complex</taxon>
    </lineage>
</organism>
<dbReference type="InterPro" id="IPR012337">
    <property type="entry name" value="RNaseH-like_sf"/>
</dbReference>
<comment type="similarity">
    <text evidence="1">Belongs to the RNase H family.</text>
</comment>
<protein>
    <recommendedName>
        <fullName evidence="3">RNase H type-1 domain-containing protein</fullName>
    </recommendedName>
</protein>
<evidence type="ECO:0000256" key="2">
    <source>
        <dbReference type="SAM" id="MobiDB-lite"/>
    </source>
</evidence>
<dbReference type="GO" id="GO:0003676">
    <property type="term" value="F:nucleic acid binding"/>
    <property type="evidence" value="ECO:0007669"/>
    <property type="project" value="InterPro"/>
</dbReference>
<dbReference type="SUPFAM" id="SSF53098">
    <property type="entry name" value="Ribonuclease H-like"/>
    <property type="match status" value="1"/>
</dbReference>
<dbReference type="Pfam" id="PF00075">
    <property type="entry name" value="RNase_H"/>
    <property type="match status" value="1"/>
</dbReference>
<comment type="caution">
    <text evidence="4">The sequence shown here is derived from an EMBL/GenBank/DDBJ whole genome shotgun (WGS) entry which is preliminary data.</text>
</comment>
<dbReference type="Gene3D" id="3.30.420.10">
    <property type="entry name" value="Ribonuclease H-like superfamily/Ribonuclease H"/>
    <property type="match status" value="1"/>
</dbReference>
<dbReference type="GO" id="GO:0004523">
    <property type="term" value="F:RNA-DNA hybrid ribonuclease activity"/>
    <property type="evidence" value="ECO:0007669"/>
    <property type="project" value="InterPro"/>
</dbReference>
<dbReference type="InterPro" id="IPR036397">
    <property type="entry name" value="RNaseH_sf"/>
</dbReference>
<feature type="compositionally biased region" description="Basic and acidic residues" evidence="2">
    <location>
        <begin position="318"/>
        <end position="328"/>
    </location>
</feature>
<keyword evidence="5" id="KW-1185">Reference proteome</keyword>
<reference evidence="4 5" key="1">
    <citation type="submission" date="2020-05" db="EMBL/GenBank/DDBJ databases">
        <title>Identification and distribution of gene clusters putatively required for synthesis of sphingolipid metabolism inhibitors in phylogenetically diverse species of the filamentous fungus Fusarium.</title>
        <authorList>
            <person name="Kim H.-S."/>
            <person name="Busman M."/>
            <person name="Brown D.W."/>
            <person name="Divon H."/>
            <person name="Uhlig S."/>
            <person name="Proctor R.H."/>
        </authorList>
    </citation>
    <scope>NUCLEOTIDE SEQUENCE [LARGE SCALE GENOMIC DNA]</scope>
    <source>
        <strain evidence="4 5">NRRL 36939</strain>
    </source>
</reference>
<dbReference type="InterPro" id="IPR050092">
    <property type="entry name" value="RNase_H"/>
</dbReference>
<dbReference type="PANTHER" id="PTHR10642">
    <property type="entry name" value="RIBONUCLEASE H1"/>
    <property type="match status" value="1"/>
</dbReference>
<dbReference type="PROSITE" id="PS50879">
    <property type="entry name" value="RNASE_H_1"/>
    <property type="match status" value="1"/>
</dbReference>
<dbReference type="EMBL" id="JAAOAS010000077">
    <property type="protein sequence ID" value="KAF5597252.1"/>
    <property type="molecule type" value="Genomic_DNA"/>
</dbReference>